<dbReference type="Proteomes" id="UP001174909">
    <property type="component" value="Unassembled WGS sequence"/>
</dbReference>
<evidence type="ECO:0000313" key="1">
    <source>
        <dbReference type="EMBL" id="CAI8019906.1"/>
    </source>
</evidence>
<proteinExistence type="predicted"/>
<dbReference type="EMBL" id="CASHTH010001786">
    <property type="protein sequence ID" value="CAI8019906.1"/>
    <property type="molecule type" value="Genomic_DNA"/>
</dbReference>
<name>A0AA35S0G0_GEOBA</name>
<comment type="caution">
    <text evidence="1">The sequence shown here is derived from an EMBL/GenBank/DDBJ whole genome shotgun (WGS) entry which is preliminary data.</text>
</comment>
<keyword evidence="2" id="KW-1185">Reference proteome</keyword>
<organism evidence="1 2">
    <name type="scientific">Geodia barretti</name>
    <name type="common">Barrett's horny sponge</name>
    <dbReference type="NCBI Taxonomy" id="519541"/>
    <lineage>
        <taxon>Eukaryota</taxon>
        <taxon>Metazoa</taxon>
        <taxon>Porifera</taxon>
        <taxon>Demospongiae</taxon>
        <taxon>Heteroscleromorpha</taxon>
        <taxon>Tetractinellida</taxon>
        <taxon>Astrophorina</taxon>
        <taxon>Geodiidae</taxon>
        <taxon>Geodia</taxon>
    </lineage>
</organism>
<reference evidence="1" key="1">
    <citation type="submission" date="2023-03" db="EMBL/GenBank/DDBJ databases">
        <authorList>
            <person name="Steffen K."/>
            <person name="Cardenas P."/>
        </authorList>
    </citation>
    <scope>NUCLEOTIDE SEQUENCE</scope>
</reference>
<evidence type="ECO:0000313" key="2">
    <source>
        <dbReference type="Proteomes" id="UP001174909"/>
    </source>
</evidence>
<sequence>MRRGGRKTNTATATENAINKTCLLEPKGTFGSMYSSLMCCSPLLPLTLLHSNACQKR</sequence>
<accession>A0AA35S0G0</accession>
<dbReference type="AlphaFoldDB" id="A0AA35S0G0"/>
<gene>
    <name evidence="1" type="ORF">GBAR_LOCUS11923</name>
</gene>
<protein>
    <submittedName>
        <fullName evidence="1">Uncharacterized protein</fullName>
    </submittedName>
</protein>